<dbReference type="AlphaFoldDB" id="A0A508WPX5"/>
<dbReference type="EMBL" id="CABFNB010000013">
    <property type="protein sequence ID" value="VTZ59540.1"/>
    <property type="molecule type" value="Genomic_DNA"/>
</dbReference>
<name>A0A508WPX5_9HYPH</name>
<dbReference type="Proteomes" id="UP000507954">
    <property type="component" value="Unassembled WGS sequence"/>
</dbReference>
<protein>
    <submittedName>
        <fullName evidence="1">Uncharacterized protein</fullName>
    </submittedName>
</protein>
<proteinExistence type="predicted"/>
<gene>
    <name evidence="1" type="ORF">EMEDMD4_110004</name>
</gene>
<organism evidence="1 2">
    <name type="scientific">Sinorhizobium medicae</name>
    <dbReference type="NCBI Taxonomy" id="110321"/>
    <lineage>
        <taxon>Bacteria</taxon>
        <taxon>Pseudomonadati</taxon>
        <taxon>Pseudomonadota</taxon>
        <taxon>Alphaproteobacteria</taxon>
        <taxon>Hyphomicrobiales</taxon>
        <taxon>Rhizobiaceae</taxon>
        <taxon>Sinorhizobium/Ensifer group</taxon>
        <taxon>Sinorhizobium</taxon>
    </lineage>
</organism>
<sequence>MQPVRIASQRCRGIAQLVERRSPKPQVGGSSPSAPAILFVAAVPDTGGLRGGGGKAVFVYSQKRLIGSCGFHNRSLCRGPNRHAVRGADKSALRAVMA</sequence>
<reference evidence="1 2" key="1">
    <citation type="submission" date="2019-06" db="EMBL/GenBank/DDBJ databases">
        <authorList>
            <person name="Le Quere A."/>
            <person name="Colella S."/>
        </authorList>
    </citation>
    <scope>NUCLEOTIDE SEQUENCE [LARGE SCALE GENOMIC DNA]</scope>
    <source>
        <strain evidence="1">EmedicaeMD41</strain>
    </source>
</reference>
<evidence type="ECO:0000313" key="2">
    <source>
        <dbReference type="Proteomes" id="UP000507954"/>
    </source>
</evidence>
<accession>A0A508WPX5</accession>
<evidence type="ECO:0000313" key="1">
    <source>
        <dbReference type="EMBL" id="VTZ59540.1"/>
    </source>
</evidence>
<dbReference type="AntiFam" id="ANF00010">
    <property type="entry name" value="tRNA translation"/>
</dbReference>